<dbReference type="SUPFAM" id="SSF69118">
    <property type="entry name" value="AhpD-like"/>
    <property type="match status" value="1"/>
</dbReference>
<protein>
    <submittedName>
        <fullName evidence="2">Alkylhydroperoxidase AhpD core</fullName>
    </submittedName>
</protein>
<organism evidence="2 3">
    <name type="scientific">Flavobacterium beibuense</name>
    <dbReference type="NCBI Taxonomy" id="657326"/>
    <lineage>
        <taxon>Bacteria</taxon>
        <taxon>Pseudomonadati</taxon>
        <taxon>Bacteroidota</taxon>
        <taxon>Flavobacteriia</taxon>
        <taxon>Flavobacteriales</taxon>
        <taxon>Flavobacteriaceae</taxon>
        <taxon>Flavobacterium</taxon>
    </lineage>
</organism>
<dbReference type="Gene3D" id="1.20.1290.10">
    <property type="entry name" value="AhpD-like"/>
    <property type="match status" value="1"/>
</dbReference>
<dbReference type="Proteomes" id="UP000289775">
    <property type="component" value="Unassembled WGS sequence"/>
</dbReference>
<comment type="caution">
    <text evidence="2">The sequence shown here is derived from an EMBL/GenBank/DDBJ whole genome shotgun (WGS) entry which is preliminary data.</text>
</comment>
<evidence type="ECO:0000259" key="1">
    <source>
        <dbReference type="Pfam" id="PF02627"/>
    </source>
</evidence>
<dbReference type="InterPro" id="IPR004675">
    <property type="entry name" value="AhpD_core"/>
</dbReference>
<keyword evidence="3" id="KW-1185">Reference proteome</keyword>
<reference evidence="2 3" key="1">
    <citation type="submission" date="2014-12" db="EMBL/GenBank/DDBJ databases">
        <title>Genome sequence of Flavobacterium beibuense RSKm HC5.</title>
        <authorList>
            <person name="Kim J.F."/>
            <person name="Song J.Y."/>
            <person name="Kwak M.-J."/>
            <person name="Lee S.-W."/>
        </authorList>
    </citation>
    <scope>NUCLEOTIDE SEQUENCE [LARGE SCALE GENOMIC DNA]</scope>
    <source>
        <strain evidence="2 3">RSKm HC5</strain>
    </source>
</reference>
<dbReference type="InterPro" id="IPR029032">
    <property type="entry name" value="AhpD-like"/>
</dbReference>
<dbReference type="AlphaFoldDB" id="A0A444WEU1"/>
<dbReference type="InterPro" id="IPR003779">
    <property type="entry name" value="CMD-like"/>
</dbReference>
<dbReference type="PANTHER" id="PTHR35446:SF3">
    <property type="entry name" value="CMD DOMAIN-CONTAINING PROTEIN"/>
    <property type="match status" value="1"/>
</dbReference>
<accession>A0A444WEU1</accession>
<dbReference type="PANTHER" id="PTHR35446">
    <property type="entry name" value="SI:CH211-175M2.5"/>
    <property type="match status" value="1"/>
</dbReference>
<proteinExistence type="predicted"/>
<dbReference type="NCBIfam" id="TIGR00778">
    <property type="entry name" value="ahpD_dom"/>
    <property type="match status" value="1"/>
</dbReference>
<dbReference type="Pfam" id="PF02627">
    <property type="entry name" value="CMD"/>
    <property type="match status" value="1"/>
</dbReference>
<keyword evidence="2" id="KW-0575">Peroxidase</keyword>
<dbReference type="OrthoDB" id="9808310at2"/>
<gene>
    <name evidence="2" type="ORF">NU09_0834</name>
</gene>
<evidence type="ECO:0000313" key="2">
    <source>
        <dbReference type="EMBL" id="RYJ44224.1"/>
    </source>
</evidence>
<dbReference type="GO" id="GO:0051920">
    <property type="term" value="F:peroxiredoxin activity"/>
    <property type="evidence" value="ECO:0007669"/>
    <property type="project" value="InterPro"/>
</dbReference>
<keyword evidence="2" id="KW-0560">Oxidoreductase</keyword>
<name>A0A444WEU1_9FLAO</name>
<evidence type="ECO:0000313" key="3">
    <source>
        <dbReference type="Proteomes" id="UP000289775"/>
    </source>
</evidence>
<dbReference type="RefSeq" id="WP_129750004.1">
    <property type="nucleotide sequence ID" value="NZ_JUIW01000003.1"/>
</dbReference>
<feature type="domain" description="Carboxymuconolactone decarboxylase-like" evidence="1">
    <location>
        <begin position="53"/>
        <end position="114"/>
    </location>
</feature>
<dbReference type="EMBL" id="JUIW01000003">
    <property type="protein sequence ID" value="RYJ44224.1"/>
    <property type="molecule type" value="Genomic_DNA"/>
</dbReference>
<sequence>MKTISVPAKEQVSEQSQAIFDAIQKKIGKVPNLYATIGYSASALKGLLDFEQAFAGTAFSPVEKEAINLVVSQVNECDYCLAAHTMLAGMKGVAQEEILHFRQGRAEDGKLASVLQLAQSIAANKGNAPENLKEDFFSHGYDEAALIELIGLITARTFTNYAYSVTRIPVDFPAAPKL</sequence>